<dbReference type="GO" id="GO:0051731">
    <property type="term" value="F:polynucleotide 5'-hydroxyl-kinase activity"/>
    <property type="evidence" value="ECO:0007669"/>
    <property type="project" value="InterPro"/>
</dbReference>
<keyword evidence="6 14" id="KW-0418">Kinase</keyword>
<evidence type="ECO:0000256" key="7">
    <source>
        <dbReference type="ARBA" id="ARBA00022840"/>
    </source>
</evidence>
<protein>
    <recommendedName>
        <fullName evidence="9">Polynucleotide 5'-hydroxyl-kinase NOL9</fullName>
    </recommendedName>
</protein>
<feature type="compositionally biased region" description="Polar residues" evidence="10">
    <location>
        <begin position="197"/>
        <end position="214"/>
    </location>
</feature>
<dbReference type="Gene3D" id="3.40.50.300">
    <property type="entry name" value="P-loop containing nucleotide triphosphate hydrolases"/>
    <property type="match status" value="1"/>
</dbReference>
<evidence type="ECO:0000256" key="5">
    <source>
        <dbReference type="ARBA" id="ARBA00022741"/>
    </source>
</evidence>
<feature type="region of interest" description="Disordered" evidence="10">
    <location>
        <begin position="186"/>
        <end position="214"/>
    </location>
</feature>
<evidence type="ECO:0000256" key="10">
    <source>
        <dbReference type="SAM" id="MobiDB-lite"/>
    </source>
</evidence>
<evidence type="ECO:0000256" key="1">
    <source>
        <dbReference type="ARBA" id="ARBA00004604"/>
    </source>
</evidence>
<dbReference type="PANTHER" id="PTHR12755">
    <property type="entry name" value="CLEAVAGE/POLYADENYLATION FACTOR IA SUBUNIT CLP1P"/>
    <property type="match status" value="1"/>
</dbReference>
<dbReference type="InterPro" id="IPR057573">
    <property type="entry name" value="NOL9_N"/>
</dbReference>
<feature type="non-terminal residue" evidence="14">
    <location>
        <position position="1"/>
    </location>
</feature>
<gene>
    <name evidence="14" type="ORF">WN55_03355</name>
</gene>
<evidence type="ECO:0000256" key="3">
    <source>
        <dbReference type="ARBA" id="ARBA00022552"/>
    </source>
</evidence>
<feature type="compositionally biased region" description="Polar residues" evidence="10">
    <location>
        <begin position="62"/>
        <end position="72"/>
    </location>
</feature>
<evidence type="ECO:0000259" key="12">
    <source>
        <dbReference type="Pfam" id="PF24419"/>
    </source>
</evidence>
<accession>A0A154PL73</accession>
<evidence type="ECO:0000259" key="11">
    <source>
        <dbReference type="Pfam" id="PF16575"/>
    </source>
</evidence>
<feature type="domain" description="NOL9 N-terminal" evidence="12">
    <location>
        <begin position="256"/>
        <end position="411"/>
    </location>
</feature>
<keyword evidence="3" id="KW-0698">rRNA processing</keyword>
<evidence type="ECO:0000256" key="6">
    <source>
        <dbReference type="ARBA" id="ARBA00022777"/>
    </source>
</evidence>
<evidence type="ECO:0000259" key="13">
    <source>
        <dbReference type="Pfam" id="PF25467"/>
    </source>
</evidence>
<dbReference type="Proteomes" id="UP000076502">
    <property type="component" value="Unassembled WGS sequence"/>
</dbReference>
<dbReference type="InterPro" id="IPR027417">
    <property type="entry name" value="P-loop_NTPase"/>
</dbReference>
<dbReference type="GO" id="GO:0005524">
    <property type="term" value="F:ATP binding"/>
    <property type="evidence" value="ECO:0007669"/>
    <property type="project" value="UniProtKB-KW"/>
</dbReference>
<evidence type="ECO:0000256" key="9">
    <source>
        <dbReference type="ARBA" id="ARBA00071212"/>
    </source>
</evidence>
<keyword evidence="5" id="KW-0547">Nucleotide-binding</keyword>
<comment type="subcellular location">
    <subcellularLocation>
        <location evidence="1">Nucleus</location>
        <location evidence="1">Nucleolus</location>
    </subcellularLocation>
</comment>
<organism evidence="14 15">
    <name type="scientific">Dufourea novaeangliae</name>
    <name type="common">Sweat bee</name>
    <dbReference type="NCBI Taxonomy" id="178035"/>
    <lineage>
        <taxon>Eukaryota</taxon>
        <taxon>Metazoa</taxon>
        <taxon>Ecdysozoa</taxon>
        <taxon>Arthropoda</taxon>
        <taxon>Hexapoda</taxon>
        <taxon>Insecta</taxon>
        <taxon>Pterygota</taxon>
        <taxon>Neoptera</taxon>
        <taxon>Endopterygota</taxon>
        <taxon>Hymenoptera</taxon>
        <taxon>Apocrita</taxon>
        <taxon>Aculeata</taxon>
        <taxon>Apoidea</taxon>
        <taxon>Anthophila</taxon>
        <taxon>Halictidae</taxon>
        <taxon>Rophitinae</taxon>
        <taxon>Dufourea</taxon>
    </lineage>
</organism>
<dbReference type="InterPro" id="IPR057570">
    <property type="entry name" value="NOL9_C"/>
</dbReference>
<feature type="domain" description="Clp1 P-loop" evidence="11">
    <location>
        <begin position="451"/>
        <end position="600"/>
    </location>
</feature>
<feature type="domain" description="NOL9 C-terminal" evidence="13">
    <location>
        <begin position="685"/>
        <end position="786"/>
    </location>
</feature>
<evidence type="ECO:0000256" key="4">
    <source>
        <dbReference type="ARBA" id="ARBA00022679"/>
    </source>
</evidence>
<evidence type="ECO:0000256" key="2">
    <source>
        <dbReference type="ARBA" id="ARBA00011003"/>
    </source>
</evidence>
<dbReference type="Pfam" id="PF25467">
    <property type="entry name" value="NOL9_C"/>
    <property type="match status" value="1"/>
</dbReference>
<comment type="similarity">
    <text evidence="2">Belongs to the Clp1 family. NOL9/GRC3 subfamily.</text>
</comment>
<dbReference type="InterPro" id="IPR045116">
    <property type="entry name" value="Clp1/Grc3"/>
</dbReference>
<dbReference type="GO" id="GO:0000448">
    <property type="term" value="P:cleavage in ITS2 between 5.8S rRNA and LSU-rRNA of tricistronic rRNA transcript (SSU-rRNA, 5.8S rRNA, LSU-rRNA)"/>
    <property type="evidence" value="ECO:0007669"/>
    <property type="project" value="TreeGrafter"/>
</dbReference>
<evidence type="ECO:0000256" key="8">
    <source>
        <dbReference type="ARBA" id="ARBA00023242"/>
    </source>
</evidence>
<feature type="region of interest" description="Disordered" evidence="10">
    <location>
        <begin position="44"/>
        <end position="100"/>
    </location>
</feature>
<dbReference type="GO" id="GO:0005730">
    <property type="term" value="C:nucleolus"/>
    <property type="evidence" value="ECO:0007669"/>
    <property type="project" value="UniProtKB-SubCell"/>
</dbReference>
<dbReference type="EMBL" id="KQ434954">
    <property type="protein sequence ID" value="KZC12602.1"/>
    <property type="molecule type" value="Genomic_DNA"/>
</dbReference>
<feature type="compositionally biased region" description="Polar residues" evidence="10">
    <location>
        <begin position="81"/>
        <end position="92"/>
    </location>
</feature>
<dbReference type="InterPro" id="IPR032319">
    <property type="entry name" value="CLP1_P"/>
</dbReference>
<name>A0A154PL73_DUFNO</name>
<proteinExistence type="inferred from homology"/>
<dbReference type="SUPFAM" id="SSF52540">
    <property type="entry name" value="P-loop containing nucleoside triphosphate hydrolases"/>
    <property type="match status" value="1"/>
</dbReference>
<sequence length="834" mass="93167">ELPQYKRTNKVIRVKRKSNPSTMDSLCLKSKTGQCTSFNASSLQNEQLDSKHNVKQRKKKSYTTAKGSSHSVDVSLESKDGSTSAKITSGKNTKQHRRISNQQRNLGSPVIIEALSKTLSSLRIPDMLRQSPKLKRTDNASDCILPYTQNNSSKMDDACIIVAESVNPNNTSCTPGNIRIATPLKKNRKPRKDKTPLRTTNNNENGSTWVPSESPTTIEQCLENVTLDTHTTDVTIPDTETEISNFQRNSTVDDQNSLRFYCLRNKVVVVMPEKTRFCFTGKILLKVIHGAVEVYGYRISTNTKPIEIYSPRGYSSVSIETSTKFSQDTEPDIWASLSVEGISRDFENKLVVDIDGIQDGTAVILLTDFKNNLTKFLDIYYPFRLFPKIKNVPYQSSTDPKRAEAILQSHLHVGNYSYKQLVVDERVTKEISETMLNRWHANEWSCTIIAGGKNVGKSTATRCLINSLLPVSKKVVLVDVDPGQTECTPAGCISYSLIEEPLMGPNFTHLKPPVFQLYIGDVNVTRCITRYIEGIKMLVDKLINCPTLSRLPIVVNTMGFTNGIGWDIAVFTIKLIQPSLVVQIMSEKSKNNYPEYLSKEVINKQEPTWAAWSVNVVNRCRPCNHELCVTHSHAERKSAPANETWNMEPYQQRELVLISYLSEIVQNPENSTSCYDALSFSMNDAVPYVTSCASLTISIPRASVSPSHGLNVLNGNIVALCGIDVEDAASNKTNTAYGPRVLNRLPLCSCYGFGIVRAVDAEQEEIYINTPLSASMMQHVNCLVGCIPVPVTLLQLNQQRNVPYTGGSDVLPTSREHRRGYFRTRYQKTQANNS</sequence>
<dbReference type="OrthoDB" id="2405412at2759"/>
<dbReference type="STRING" id="178035.A0A154PL73"/>
<keyword evidence="8" id="KW-0539">Nucleus</keyword>
<dbReference type="Pfam" id="PF24419">
    <property type="entry name" value="Cupin_NOL9"/>
    <property type="match status" value="1"/>
</dbReference>
<dbReference type="PANTHER" id="PTHR12755:SF3">
    <property type="entry name" value="POLYNUCLEOTIDE 5'-HYDROXYL-KINASE NOL9"/>
    <property type="match status" value="1"/>
</dbReference>
<keyword evidence="4" id="KW-0808">Transferase</keyword>
<evidence type="ECO:0000313" key="14">
    <source>
        <dbReference type="EMBL" id="KZC12602.1"/>
    </source>
</evidence>
<dbReference type="Pfam" id="PF16575">
    <property type="entry name" value="CLP1_P"/>
    <property type="match status" value="1"/>
</dbReference>
<dbReference type="AlphaFoldDB" id="A0A154PL73"/>
<evidence type="ECO:0000313" key="15">
    <source>
        <dbReference type="Proteomes" id="UP000076502"/>
    </source>
</evidence>
<reference evidence="14 15" key="1">
    <citation type="submission" date="2015-07" db="EMBL/GenBank/DDBJ databases">
        <title>The genome of Dufourea novaeangliae.</title>
        <authorList>
            <person name="Pan H."/>
            <person name="Kapheim K."/>
        </authorList>
    </citation>
    <scope>NUCLEOTIDE SEQUENCE [LARGE SCALE GENOMIC DNA]</scope>
    <source>
        <strain evidence="14">0120121106</strain>
        <tissue evidence="14">Whole body</tissue>
    </source>
</reference>
<keyword evidence="15" id="KW-1185">Reference proteome</keyword>
<keyword evidence="7" id="KW-0067">ATP-binding</keyword>